<feature type="transmembrane region" description="Helical" evidence="1">
    <location>
        <begin position="80"/>
        <end position="100"/>
    </location>
</feature>
<evidence type="ECO:0000256" key="1">
    <source>
        <dbReference type="SAM" id="Phobius"/>
    </source>
</evidence>
<protein>
    <submittedName>
        <fullName evidence="2">Uncharacterized protein</fullName>
    </submittedName>
</protein>
<accession>A0A1M6TFF9</accession>
<feature type="transmembrane region" description="Helical" evidence="1">
    <location>
        <begin position="120"/>
        <end position="138"/>
    </location>
</feature>
<organism evidence="2 3">
    <name type="scientific">Chryseobacterium polytrichastri</name>
    <dbReference type="NCBI Taxonomy" id="1302687"/>
    <lineage>
        <taxon>Bacteria</taxon>
        <taxon>Pseudomonadati</taxon>
        <taxon>Bacteroidota</taxon>
        <taxon>Flavobacteriia</taxon>
        <taxon>Flavobacteriales</taxon>
        <taxon>Weeksellaceae</taxon>
        <taxon>Chryseobacterium group</taxon>
        <taxon>Chryseobacterium</taxon>
    </lineage>
</organism>
<proteinExistence type="predicted"/>
<dbReference type="Proteomes" id="UP000184364">
    <property type="component" value="Unassembled WGS sequence"/>
</dbReference>
<sequence>MNEEQQSNPNEDAKKFFNENYQDFVNSVGVTEDSKSLVEEDFLFSGGLDNIDVWIKHEEFRLKKINSNSERQLREKNAKLAFEFARWWAIFIGVFILLHGFNGMDFCKSHLHFNISDTEFMFVCGTLTASILIFYLNVIRNLFPNKFDTLKNEDKSSE</sequence>
<name>A0A1M6TFF9_9FLAO</name>
<keyword evidence="1" id="KW-0472">Membrane</keyword>
<dbReference type="AlphaFoldDB" id="A0A1M6TFF9"/>
<dbReference type="STRING" id="1302687.SAMN05444267_100581"/>
<dbReference type="OrthoDB" id="1448616at2"/>
<keyword evidence="1" id="KW-1133">Transmembrane helix</keyword>
<dbReference type="RefSeq" id="WP_073291303.1">
    <property type="nucleotide sequence ID" value="NZ_FRAV01000005.1"/>
</dbReference>
<evidence type="ECO:0000313" key="3">
    <source>
        <dbReference type="Proteomes" id="UP000184364"/>
    </source>
</evidence>
<keyword evidence="1" id="KW-0812">Transmembrane</keyword>
<dbReference type="EMBL" id="FRAV01000005">
    <property type="protein sequence ID" value="SHK55772.1"/>
    <property type="molecule type" value="Genomic_DNA"/>
</dbReference>
<reference evidence="3" key="1">
    <citation type="submission" date="2016-11" db="EMBL/GenBank/DDBJ databases">
        <authorList>
            <person name="Varghese N."/>
            <person name="Submissions S."/>
        </authorList>
    </citation>
    <scope>NUCLEOTIDE SEQUENCE [LARGE SCALE GENOMIC DNA]</scope>
    <source>
        <strain evidence="3">DSM 26899</strain>
    </source>
</reference>
<gene>
    <name evidence="2" type="ORF">SAMN05444267_100581</name>
</gene>
<evidence type="ECO:0000313" key="2">
    <source>
        <dbReference type="EMBL" id="SHK55772.1"/>
    </source>
</evidence>
<keyword evidence="3" id="KW-1185">Reference proteome</keyword>